<organism evidence="2 3">
    <name type="scientific">Triangularia setosa</name>
    <dbReference type="NCBI Taxonomy" id="2587417"/>
    <lineage>
        <taxon>Eukaryota</taxon>
        <taxon>Fungi</taxon>
        <taxon>Dikarya</taxon>
        <taxon>Ascomycota</taxon>
        <taxon>Pezizomycotina</taxon>
        <taxon>Sordariomycetes</taxon>
        <taxon>Sordariomycetidae</taxon>
        <taxon>Sordariales</taxon>
        <taxon>Podosporaceae</taxon>
        <taxon>Triangularia</taxon>
    </lineage>
</organism>
<gene>
    <name evidence="2" type="ORF">QBC36DRAFT_301057</name>
</gene>
<dbReference type="EMBL" id="MU866194">
    <property type="protein sequence ID" value="KAK4176531.1"/>
    <property type="molecule type" value="Genomic_DNA"/>
</dbReference>
<dbReference type="Proteomes" id="UP001302321">
    <property type="component" value="Unassembled WGS sequence"/>
</dbReference>
<evidence type="ECO:0000256" key="1">
    <source>
        <dbReference type="SAM" id="SignalP"/>
    </source>
</evidence>
<evidence type="ECO:0000313" key="3">
    <source>
        <dbReference type="Proteomes" id="UP001302321"/>
    </source>
</evidence>
<protein>
    <submittedName>
        <fullName evidence="2">Uncharacterized protein</fullName>
    </submittedName>
</protein>
<proteinExistence type="predicted"/>
<evidence type="ECO:0000313" key="2">
    <source>
        <dbReference type="EMBL" id="KAK4176531.1"/>
    </source>
</evidence>
<reference evidence="2" key="1">
    <citation type="journal article" date="2023" name="Mol. Phylogenet. Evol.">
        <title>Genome-scale phylogeny and comparative genomics of the fungal order Sordariales.</title>
        <authorList>
            <person name="Hensen N."/>
            <person name="Bonometti L."/>
            <person name="Westerberg I."/>
            <person name="Brannstrom I.O."/>
            <person name="Guillou S."/>
            <person name="Cros-Aarteil S."/>
            <person name="Calhoun S."/>
            <person name="Haridas S."/>
            <person name="Kuo A."/>
            <person name="Mondo S."/>
            <person name="Pangilinan J."/>
            <person name="Riley R."/>
            <person name="LaButti K."/>
            <person name="Andreopoulos B."/>
            <person name="Lipzen A."/>
            <person name="Chen C."/>
            <person name="Yan M."/>
            <person name="Daum C."/>
            <person name="Ng V."/>
            <person name="Clum A."/>
            <person name="Steindorff A."/>
            <person name="Ohm R.A."/>
            <person name="Martin F."/>
            <person name="Silar P."/>
            <person name="Natvig D.O."/>
            <person name="Lalanne C."/>
            <person name="Gautier V."/>
            <person name="Ament-Velasquez S.L."/>
            <person name="Kruys A."/>
            <person name="Hutchinson M.I."/>
            <person name="Powell A.J."/>
            <person name="Barry K."/>
            <person name="Miller A.N."/>
            <person name="Grigoriev I.V."/>
            <person name="Debuchy R."/>
            <person name="Gladieux P."/>
            <person name="Hiltunen Thoren M."/>
            <person name="Johannesson H."/>
        </authorList>
    </citation>
    <scope>NUCLEOTIDE SEQUENCE</scope>
    <source>
        <strain evidence="2">CBS 892.96</strain>
    </source>
</reference>
<keyword evidence="1" id="KW-0732">Signal</keyword>
<dbReference type="AlphaFoldDB" id="A0AAN6W7C5"/>
<sequence>MGSSPSINVAHFLTITLTLPTGITLPPLTLTNPDTTSSNYGGDNGVCDPNTPTSSVTSTIQKNTISAADNTASTYYGIETITPIDAPTPTTSVTLMTSTEMSMSSSVPTSPPNFPPVASLLPGAAPAPTESHVSSAPAPNAVLCAKQEGQLECLDGRLLQGLCSHEWVIPQPVAMGMICDSATGKIALAPRAVKWKREDEGGKNMRWGVRYGGVVPA</sequence>
<reference evidence="2" key="2">
    <citation type="submission" date="2023-05" db="EMBL/GenBank/DDBJ databases">
        <authorList>
            <consortium name="Lawrence Berkeley National Laboratory"/>
            <person name="Steindorff A."/>
            <person name="Hensen N."/>
            <person name="Bonometti L."/>
            <person name="Westerberg I."/>
            <person name="Brannstrom I.O."/>
            <person name="Guillou S."/>
            <person name="Cros-Aarteil S."/>
            <person name="Calhoun S."/>
            <person name="Haridas S."/>
            <person name="Kuo A."/>
            <person name="Mondo S."/>
            <person name="Pangilinan J."/>
            <person name="Riley R."/>
            <person name="Labutti K."/>
            <person name="Andreopoulos B."/>
            <person name="Lipzen A."/>
            <person name="Chen C."/>
            <person name="Yanf M."/>
            <person name="Daum C."/>
            <person name="Ng V."/>
            <person name="Clum A."/>
            <person name="Ohm R."/>
            <person name="Martin F."/>
            <person name="Silar P."/>
            <person name="Natvig D."/>
            <person name="Lalanne C."/>
            <person name="Gautier V."/>
            <person name="Ament-Velasquez S.L."/>
            <person name="Kruys A."/>
            <person name="Hutchinson M.I."/>
            <person name="Powell A.J."/>
            <person name="Barry K."/>
            <person name="Miller A.N."/>
            <person name="Grigoriev I.V."/>
            <person name="Debuchy R."/>
            <person name="Gladieux P."/>
            <person name="Thoren M.H."/>
            <person name="Johannesson H."/>
        </authorList>
    </citation>
    <scope>NUCLEOTIDE SEQUENCE</scope>
    <source>
        <strain evidence="2">CBS 892.96</strain>
    </source>
</reference>
<feature type="signal peptide" evidence="1">
    <location>
        <begin position="1"/>
        <end position="31"/>
    </location>
</feature>
<keyword evidence="3" id="KW-1185">Reference proteome</keyword>
<comment type="caution">
    <text evidence="2">The sequence shown here is derived from an EMBL/GenBank/DDBJ whole genome shotgun (WGS) entry which is preliminary data.</text>
</comment>
<name>A0AAN6W7C5_9PEZI</name>
<accession>A0AAN6W7C5</accession>
<feature type="chain" id="PRO_5042969966" evidence="1">
    <location>
        <begin position="32"/>
        <end position="217"/>
    </location>
</feature>